<evidence type="ECO:0000259" key="6">
    <source>
        <dbReference type="SMART" id="SM00478"/>
    </source>
</evidence>
<dbReference type="AlphaFoldDB" id="A0A4Q1JJK7"/>
<dbReference type="InterPro" id="IPR003265">
    <property type="entry name" value="HhH-GPD_domain"/>
</dbReference>
<evidence type="ECO:0000313" key="7">
    <source>
        <dbReference type="EMBL" id="RXQ91521.1"/>
    </source>
</evidence>
<accession>A0A4Q1JJK7</accession>
<dbReference type="Pfam" id="PF00730">
    <property type="entry name" value="HhH-GPD"/>
    <property type="match status" value="1"/>
</dbReference>
<comment type="catalytic activity">
    <reaction evidence="1">
        <text>Hydrolysis of alkylated DNA, releasing 3-methyladenine, 3-methylguanine, 7-methylguanine and 7-methyladenine.</text>
        <dbReference type="EC" id="3.2.2.21"/>
    </reaction>
</comment>
<keyword evidence="5" id="KW-0234">DNA repair</keyword>
<dbReference type="RefSeq" id="WP_129254973.1">
    <property type="nucleotide sequence ID" value="NZ_SAXA01000011.1"/>
</dbReference>
<dbReference type="GO" id="GO:0006285">
    <property type="term" value="P:base-excision repair, AP site formation"/>
    <property type="evidence" value="ECO:0007669"/>
    <property type="project" value="TreeGrafter"/>
</dbReference>
<evidence type="ECO:0000313" key="8">
    <source>
        <dbReference type="Proteomes" id="UP000289703"/>
    </source>
</evidence>
<gene>
    <name evidence="7" type="ORF">EO244_12285</name>
</gene>
<dbReference type="CDD" id="cd00056">
    <property type="entry name" value="ENDO3c"/>
    <property type="match status" value="1"/>
</dbReference>
<dbReference type="Proteomes" id="UP000289703">
    <property type="component" value="Unassembled WGS sequence"/>
</dbReference>
<evidence type="ECO:0000256" key="1">
    <source>
        <dbReference type="ARBA" id="ARBA00000086"/>
    </source>
</evidence>
<protein>
    <recommendedName>
        <fullName evidence="3">DNA-3-methyladenine glycosylase II</fullName>
        <ecNumber evidence="3">3.2.2.21</ecNumber>
    </recommendedName>
</protein>
<comment type="similarity">
    <text evidence="2">Belongs to the alkylbase DNA glycosidase AlkA family.</text>
</comment>
<name>A0A4Q1JJK7_9BACT</name>
<dbReference type="OrthoDB" id="9785929at2"/>
<dbReference type="GO" id="GO:0032993">
    <property type="term" value="C:protein-DNA complex"/>
    <property type="evidence" value="ECO:0007669"/>
    <property type="project" value="TreeGrafter"/>
</dbReference>
<sequence>MDYFKYGETELEYLKNKCEKMAEAIDRIGLIKRNVLPHPFQALISSIISQQISTKAAVTVKARLSNLMGEISSENILKTKHEDIQACGMSNRKVNYIKGIAEAAHSGSVDFEKLHELSNEEIIEKLTALNGIGVWTVEMLLIFSLSRPDVLSYGDLGIRNGMMHLYGLESLSKKEFEIYRQKFSPYNTVASLYFWALAKETTEK</sequence>
<dbReference type="GO" id="GO:0008725">
    <property type="term" value="F:DNA-3-methyladenine glycosylase activity"/>
    <property type="evidence" value="ECO:0007669"/>
    <property type="project" value="TreeGrafter"/>
</dbReference>
<evidence type="ECO:0000256" key="4">
    <source>
        <dbReference type="ARBA" id="ARBA00022763"/>
    </source>
</evidence>
<dbReference type="PANTHER" id="PTHR43003">
    <property type="entry name" value="DNA-3-METHYLADENINE GLYCOSYLASE"/>
    <property type="match status" value="1"/>
</dbReference>
<evidence type="ECO:0000256" key="2">
    <source>
        <dbReference type="ARBA" id="ARBA00010817"/>
    </source>
</evidence>
<dbReference type="GO" id="GO:0006307">
    <property type="term" value="P:DNA alkylation repair"/>
    <property type="evidence" value="ECO:0007669"/>
    <property type="project" value="TreeGrafter"/>
</dbReference>
<dbReference type="SUPFAM" id="SSF48150">
    <property type="entry name" value="DNA-glycosylase"/>
    <property type="match status" value="1"/>
</dbReference>
<evidence type="ECO:0000256" key="5">
    <source>
        <dbReference type="ARBA" id="ARBA00023204"/>
    </source>
</evidence>
<dbReference type="InterPro" id="IPR051912">
    <property type="entry name" value="Alkylbase_DNA_Glycosylase/TA"/>
</dbReference>
<feature type="domain" description="HhH-GPD" evidence="6">
    <location>
        <begin position="48"/>
        <end position="199"/>
    </location>
</feature>
<dbReference type="GO" id="GO:0032131">
    <property type="term" value="F:alkylated DNA binding"/>
    <property type="evidence" value="ECO:0007669"/>
    <property type="project" value="TreeGrafter"/>
</dbReference>
<comment type="caution">
    <text evidence="7">The sequence shown here is derived from an EMBL/GenBank/DDBJ whole genome shotgun (WGS) entry which is preliminary data.</text>
</comment>
<proteinExistence type="inferred from homology"/>
<organism evidence="7 8">
    <name type="scientific">Ancylomarina salipaludis</name>
    <dbReference type="NCBI Taxonomy" id="2501299"/>
    <lineage>
        <taxon>Bacteria</taxon>
        <taxon>Pseudomonadati</taxon>
        <taxon>Bacteroidota</taxon>
        <taxon>Bacteroidia</taxon>
        <taxon>Marinilabiliales</taxon>
        <taxon>Marinifilaceae</taxon>
        <taxon>Ancylomarina</taxon>
    </lineage>
</organism>
<dbReference type="GO" id="GO:0043916">
    <property type="term" value="F:DNA-7-methylguanine glycosylase activity"/>
    <property type="evidence" value="ECO:0007669"/>
    <property type="project" value="TreeGrafter"/>
</dbReference>
<dbReference type="Gene3D" id="1.10.340.30">
    <property type="entry name" value="Hypothetical protein, domain 2"/>
    <property type="match status" value="1"/>
</dbReference>
<dbReference type="SMART" id="SM00478">
    <property type="entry name" value="ENDO3c"/>
    <property type="match status" value="1"/>
</dbReference>
<dbReference type="PANTHER" id="PTHR43003:SF5">
    <property type="entry name" value="DNA-3-METHYLADENINE GLYCOSYLASE"/>
    <property type="match status" value="1"/>
</dbReference>
<keyword evidence="8" id="KW-1185">Reference proteome</keyword>
<dbReference type="InterPro" id="IPR011257">
    <property type="entry name" value="DNA_glycosylase"/>
</dbReference>
<dbReference type="EC" id="3.2.2.21" evidence="3"/>
<keyword evidence="4" id="KW-0227">DNA damage</keyword>
<dbReference type="Gene3D" id="1.10.1670.40">
    <property type="match status" value="1"/>
</dbReference>
<dbReference type="GO" id="GO:0005737">
    <property type="term" value="C:cytoplasm"/>
    <property type="evidence" value="ECO:0007669"/>
    <property type="project" value="TreeGrafter"/>
</dbReference>
<dbReference type="FunFam" id="1.10.340.30:FF:000004">
    <property type="entry name" value="DNA-3-methyladenine glycosylase II"/>
    <property type="match status" value="1"/>
</dbReference>
<reference evidence="7 8" key="1">
    <citation type="submission" date="2019-01" db="EMBL/GenBank/DDBJ databases">
        <title>Ancylomarina salipaludis sp. nov., isolated from a salt marsh.</title>
        <authorList>
            <person name="Yoon J.-H."/>
        </authorList>
    </citation>
    <scope>NUCLEOTIDE SEQUENCE [LARGE SCALE GENOMIC DNA]</scope>
    <source>
        <strain evidence="7 8">SHSM-M15</strain>
    </source>
</reference>
<dbReference type="EMBL" id="SAXA01000011">
    <property type="protein sequence ID" value="RXQ91521.1"/>
    <property type="molecule type" value="Genomic_DNA"/>
</dbReference>
<evidence type="ECO:0000256" key="3">
    <source>
        <dbReference type="ARBA" id="ARBA00012000"/>
    </source>
</evidence>